<sequence>MNDTDNIDISQAVTPGLIRRLAAMLYDSLLVFGLLLLASMLITLPIGLVAGESASSALSGNLLFRIWLAMVPPAFFLLFWMKGGQTLGMKSWRIRVVRSDGASLSWPDALKRLVFALLSWLPLGLGYIWILFDKENQAWHDRLSGTRLIMLAKQ</sequence>
<name>A0A557SDY1_9GAMM</name>
<evidence type="ECO:0000256" key="4">
    <source>
        <dbReference type="ARBA" id="ARBA00022989"/>
    </source>
</evidence>
<dbReference type="RefSeq" id="WP_144358642.1">
    <property type="nucleotide sequence ID" value="NZ_VMNH01000008.1"/>
</dbReference>
<dbReference type="Proteomes" id="UP000316649">
    <property type="component" value="Unassembled WGS sequence"/>
</dbReference>
<feature type="domain" description="RDD" evidence="7">
    <location>
        <begin position="14"/>
        <end position="145"/>
    </location>
</feature>
<gene>
    <name evidence="8" type="ORF">FHP88_08650</name>
</gene>
<dbReference type="PANTHER" id="PTHR36115">
    <property type="entry name" value="PROLINE-RICH ANTIGEN HOMOLOG-RELATED"/>
    <property type="match status" value="1"/>
</dbReference>
<keyword evidence="4 6" id="KW-1133">Transmembrane helix</keyword>
<proteinExistence type="predicted"/>
<evidence type="ECO:0000256" key="6">
    <source>
        <dbReference type="SAM" id="Phobius"/>
    </source>
</evidence>
<evidence type="ECO:0000256" key="3">
    <source>
        <dbReference type="ARBA" id="ARBA00022692"/>
    </source>
</evidence>
<keyword evidence="9" id="KW-1185">Reference proteome</keyword>
<dbReference type="PANTHER" id="PTHR36115:SF10">
    <property type="entry name" value="RDD DOMAIN-CONTAINING PROTEIN"/>
    <property type="match status" value="1"/>
</dbReference>
<evidence type="ECO:0000256" key="2">
    <source>
        <dbReference type="ARBA" id="ARBA00022475"/>
    </source>
</evidence>
<dbReference type="InterPro" id="IPR051791">
    <property type="entry name" value="Pra-immunoreactive"/>
</dbReference>
<comment type="caution">
    <text evidence="8">The sequence shown here is derived from an EMBL/GenBank/DDBJ whole genome shotgun (WGS) entry which is preliminary data.</text>
</comment>
<evidence type="ECO:0000256" key="1">
    <source>
        <dbReference type="ARBA" id="ARBA00004651"/>
    </source>
</evidence>
<keyword evidence="3 6" id="KW-0812">Transmembrane</keyword>
<feature type="transmembrane region" description="Helical" evidence="6">
    <location>
        <begin position="29"/>
        <end position="50"/>
    </location>
</feature>
<dbReference type="Pfam" id="PF06271">
    <property type="entry name" value="RDD"/>
    <property type="match status" value="1"/>
</dbReference>
<dbReference type="OrthoDB" id="9793824at2"/>
<evidence type="ECO:0000313" key="9">
    <source>
        <dbReference type="Proteomes" id="UP000316649"/>
    </source>
</evidence>
<dbReference type="EMBL" id="VMNH01000008">
    <property type="protein sequence ID" value="TVO75552.1"/>
    <property type="molecule type" value="Genomic_DNA"/>
</dbReference>
<keyword evidence="2" id="KW-1003">Cell membrane</keyword>
<dbReference type="GO" id="GO:0005886">
    <property type="term" value="C:plasma membrane"/>
    <property type="evidence" value="ECO:0007669"/>
    <property type="project" value="UniProtKB-SubCell"/>
</dbReference>
<feature type="transmembrane region" description="Helical" evidence="6">
    <location>
        <begin position="113"/>
        <end position="132"/>
    </location>
</feature>
<evidence type="ECO:0000259" key="7">
    <source>
        <dbReference type="Pfam" id="PF06271"/>
    </source>
</evidence>
<accession>A0A557SDY1</accession>
<dbReference type="InterPro" id="IPR010432">
    <property type="entry name" value="RDD"/>
</dbReference>
<dbReference type="AlphaFoldDB" id="A0A557SDY1"/>
<organism evidence="8 9">
    <name type="scientific">Sedimenticola selenatireducens</name>
    <dbReference type="NCBI Taxonomy" id="191960"/>
    <lineage>
        <taxon>Bacteria</taxon>
        <taxon>Pseudomonadati</taxon>
        <taxon>Pseudomonadota</taxon>
        <taxon>Gammaproteobacteria</taxon>
        <taxon>Chromatiales</taxon>
        <taxon>Sedimenticolaceae</taxon>
        <taxon>Sedimenticola</taxon>
    </lineage>
</organism>
<evidence type="ECO:0000256" key="5">
    <source>
        <dbReference type="ARBA" id="ARBA00023136"/>
    </source>
</evidence>
<reference evidence="8 9" key="1">
    <citation type="submission" date="2019-07" db="EMBL/GenBank/DDBJ databases">
        <title>The pathways for chlorine oxyanion respiration interact through the shared metabolite chlorate.</title>
        <authorList>
            <person name="Barnum T.P."/>
            <person name="Cheng Y."/>
            <person name="Hill K.A."/>
            <person name="Lucas L.N."/>
            <person name="Carlson H.K."/>
            <person name="Coates J.D."/>
        </authorList>
    </citation>
    <scope>NUCLEOTIDE SEQUENCE [LARGE SCALE GENOMIC DNA]</scope>
    <source>
        <strain evidence="8 9">BK-1</strain>
    </source>
</reference>
<feature type="transmembrane region" description="Helical" evidence="6">
    <location>
        <begin position="62"/>
        <end position="81"/>
    </location>
</feature>
<evidence type="ECO:0000313" key="8">
    <source>
        <dbReference type="EMBL" id="TVO75552.1"/>
    </source>
</evidence>
<keyword evidence="5 6" id="KW-0472">Membrane</keyword>
<protein>
    <submittedName>
        <fullName evidence="8">RDD family protein</fullName>
    </submittedName>
</protein>
<comment type="subcellular location">
    <subcellularLocation>
        <location evidence="1">Cell membrane</location>
        <topology evidence="1">Multi-pass membrane protein</topology>
    </subcellularLocation>
</comment>